<dbReference type="EMBL" id="CAACVS010000181">
    <property type="protein sequence ID" value="VEU38708.1"/>
    <property type="molecule type" value="Genomic_DNA"/>
</dbReference>
<keyword evidence="1" id="KW-0560">Oxidoreductase</keyword>
<gene>
    <name evidence="3" type="ORF">PSNMU_V1.4_AUG-EV-PASAV3_0055490</name>
</gene>
<feature type="domain" description="Enoyl reductase (ER)" evidence="2">
    <location>
        <begin position="92"/>
        <end position="392"/>
    </location>
</feature>
<dbReference type="Gene3D" id="3.40.50.720">
    <property type="entry name" value="NAD(P)-binding Rossmann-like Domain"/>
    <property type="match status" value="1"/>
</dbReference>
<keyword evidence="4" id="KW-1185">Reference proteome</keyword>
<dbReference type="SUPFAM" id="SSF51735">
    <property type="entry name" value="NAD(P)-binding Rossmann-fold domains"/>
    <property type="match status" value="1"/>
</dbReference>
<dbReference type="GO" id="GO:0016628">
    <property type="term" value="F:oxidoreductase activity, acting on the CH-CH group of donors, NAD or NADP as acceptor"/>
    <property type="evidence" value="ECO:0007669"/>
    <property type="project" value="InterPro"/>
</dbReference>
<evidence type="ECO:0000259" key="2">
    <source>
        <dbReference type="SMART" id="SM00829"/>
    </source>
</evidence>
<dbReference type="SMART" id="SM00829">
    <property type="entry name" value="PKS_ER"/>
    <property type="match status" value="1"/>
</dbReference>
<name>A0A448Z9N6_9STRA</name>
<dbReference type="PANTHER" id="PTHR43205:SF42">
    <property type="entry name" value="ALCOHOL DEHYDROGENASE, ZINC-CONTAINING (AFU_ORTHOLOGUE AFUA_7G04530)"/>
    <property type="match status" value="1"/>
</dbReference>
<dbReference type="Pfam" id="PF16884">
    <property type="entry name" value="ADH_N_2"/>
    <property type="match status" value="1"/>
</dbReference>
<evidence type="ECO:0000313" key="4">
    <source>
        <dbReference type="Proteomes" id="UP000291116"/>
    </source>
</evidence>
<dbReference type="FunFam" id="3.40.50.720:FF:000121">
    <property type="entry name" value="Prostaglandin reductase 2"/>
    <property type="match status" value="1"/>
</dbReference>
<sequence length="406" mass="43717">MTDPRKGNDIVLRNQKILLVRRPNGLPQPEDFRLEQENIVVSDAKLNDSDDRNSLIVLETLYVSIDPAMRGWMSTQRSYLPPVPLGSVMRASTVSRVIAAAPRALERAFPVGSLVRSEIVGVQSYFVMEGYSEARARKRLTRLEMASIPRSTGLSPASHLGVLGTTGMTAYFGLLRVGEPKPSDVVLVSGAAGATGSIVAQIAKHVVGCKTVIGTAGTDEKCAWLEANGVVDVAINYKTAGSSLSRAIREASSPGKHNAGRAKRMQGGVDVVFDNVGSEFLEAALGNLAEKGGARVVLCGAISRYNQTGASAGASNGPRNYMNLLVRRASMKGFVVFDYKKEYPTAIRDLVKWISDGKIRCYGEDMRHVGIGQFYPALLSLFRGTNTGKVVLKVNEENAVASRSRL</sequence>
<dbReference type="OrthoDB" id="9992527at2759"/>
<dbReference type="InterPro" id="IPR041694">
    <property type="entry name" value="ADH_N_2"/>
</dbReference>
<dbReference type="InterPro" id="IPR045010">
    <property type="entry name" value="MDR_fam"/>
</dbReference>
<dbReference type="Pfam" id="PF00107">
    <property type="entry name" value="ADH_zinc_N"/>
    <property type="match status" value="1"/>
</dbReference>
<dbReference type="AlphaFoldDB" id="A0A448Z9N6"/>
<dbReference type="InterPro" id="IPR020843">
    <property type="entry name" value="ER"/>
</dbReference>
<dbReference type="Proteomes" id="UP000291116">
    <property type="component" value="Unassembled WGS sequence"/>
</dbReference>
<reference evidence="3 4" key="1">
    <citation type="submission" date="2019-01" db="EMBL/GenBank/DDBJ databases">
        <authorList>
            <person name="Ferrante I. M."/>
        </authorList>
    </citation>
    <scope>NUCLEOTIDE SEQUENCE [LARGE SCALE GENOMIC DNA]</scope>
    <source>
        <strain evidence="3 4">B856</strain>
    </source>
</reference>
<dbReference type="SUPFAM" id="SSF50129">
    <property type="entry name" value="GroES-like"/>
    <property type="match status" value="1"/>
</dbReference>
<proteinExistence type="predicted"/>
<evidence type="ECO:0000256" key="1">
    <source>
        <dbReference type="ARBA" id="ARBA00023002"/>
    </source>
</evidence>
<dbReference type="CDD" id="cd05288">
    <property type="entry name" value="PGDH"/>
    <property type="match status" value="1"/>
</dbReference>
<dbReference type="InterPro" id="IPR036291">
    <property type="entry name" value="NAD(P)-bd_dom_sf"/>
</dbReference>
<dbReference type="Gene3D" id="3.90.180.10">
    <property type="entry name" value="Medium-chain alcohol dehydrogenases, catalytic domain"/>
    <property type="match status" value="1"/>
</dbReference>
<dbReference type="InterPro" id="IPR011032">
    <property type="entry name" value="GroES-like_sf"/>
</dbReference>
<dbReference type="InterPro" id="IPR013149">
    <property type="entry name" value="ADH-like_C"/>
</dbReference>
<organism evidence="3 4">
    <name type="scientific">Pseudo-nitzschia multistriata</name>
    <dbReference type="NCBI Taxonomy" id="183589"/>
    <lineage>
        <taxon>Eukaryota</taxon>
        <taxon>Sar</taxon>
        <taxon>Stramenopiles</taxon>
        <taxon>Ochrophyta</taxon>
        <taxon>Bacillariophyta</taxon>
        <taxon>Bacillariophyceae</taxon>
        <taxon>Bacillariophycidae</taxon>
        <taxon>Bacillariales</taxon>
        <taxon>Bacillariaceae</taxon>
        <taxon>Pseudo-nitzschia</taxon>
    </lineage>
</organism>
<accession>A0A448Z9N6</accession>
<evidence type="ECO:0000313" key="3">
    <source>
        <dbReference type="EMBL" id="VEU38708.1"/>
    </source>
</evidence>
<dbReference type="PANTHER" id="PTHR43205">
    <property type="entry name" value="PROSTAGLANDIN REDUCTASE"/>
    <property type="match status" value="1"/>
</dbReference>
<protein>
    <recommendedName>
        <fullName evidence="2">Enoyl reductase (ER) domain-containing protein</fullName>
    </recommendedName>
</protein>